<dbReference type="OrthoDB" id="5868471at2759"/>
<name>A0A3P7Q050_CYLGO</name>
<proteinExistence type="predicted"/>
<reference evidence="1 2" key="1">
    <citation type="submission" date="2018-11" db="EMBL/GenBank/DDBJ databases">
        <authorList>
            <consortium name="Pathogen Informatics"/>
        </authorList>
    </citation>
    <scope>NUCLEOTIDE SEQUENCE [LARGE SCALE GENOMIC DNA]</scope>
</reference>
<accession>A0A3P7Q050</accession>
<sequence length="83" mass="9254">MTTSCGSQVLLTLGTLPQCSTKAVEAVTPQEMLKTNSQRRARRIRPRKAAARQLVLEDEEMLKIPSPDMLNNMMRGVKLNGEL</sequence>
<evidence type="ECO:0000313" key="1">
    <source>
        <dbReference type="EMBL" id="VDN24359.1"/>
    </source>
</evidence>
<organism evidence="1 2">
    <name type="scientific">Cylicostephanus goldi</name>
    <name type="common">Nematode worm</name>
    <dbReference type="NCBI Taxonomy" id="71465"/>
    <lineage>
        <taxon>Eukaryota</taxon>
        <taxon>Metazoa</taxon>
        <taxon>Ecdysozoa</taxon>
        <taxon>Nematoda</taxon>
        <taxon>Chromadorea</taxon>
        <taxon>Rhabditida</taxon>
        <taxon>Rhabditina</taxon>
        <taxon>Rhabditomorpha</taxon>
        <taxon>Strongyloidea</taxon>
        <taxon>Strongylidae</taxon>
        <taxon>Cylicostephanus</taxon>
    </lineage>
</organism>
<protein>
    <submittedName>
        <fullName evidence="1">Uncharacterized protein</fullName>
    </submittedName>
</protein>
<dbReference type="EMBL" id="UYRV01108474">
    <property type="protein sequence ID" value="VDN24359.1"/>
    <property type="molecule type" value="Genomic_DNA"/>
</dbReference>
<dbReference type="AlphaFoldDB" id="A0A3P7Q050"/>
<keyword evidence="2" id="KW-1185">Reference proteome</keyword>
<evidence type="ECO:0000313" key="2">
    <source>
        <dbReference type="Proteomes" id="UP000271889"/>
    </source>
</evidence>
<dbReference type="Proteomes" id="UP000271889">
    <property type="component" value="Unassembled WGS sequence"/>
</dbReference>
<gene>
    <name evidence="1" type="ORF">CGOC_LOCUS9815</name>
</gene>